<keyword evidence="2" id="KW-1185">Reference proteome</keyword>
<protein>
    <submittedName>
        <fullName evidence="1">Uncharacterized protein</fullName>
    </submittedName>
</protein>
<accession>A0ABS8ZP99</accession>
<evidence type="ECO:0000313" key="1">
    <source>
        <dbReference type="EMBL" id="MCE7009554.1"/>
    </source>
</evidence>
<reference evidence="1 2" key="1">
    <citation type="submission" date="2021-12" db="EMBL/GenBank/DDBJ databases">
        <title>Genome sequence of Kibdelosporangium philippinense ATCC 49844.</title>
        <authorList>
            <person name="Fedorov E.A."/>
            <person name="Omeragic M."/>
            <person name="Shalygina K.F."/>
            <person name="Maclea K.S."/>
        </authorList>
    </citation>
    <scope>NUCLEOTIDE SEQUENCE [LARGE SCALE GENOMIC DNA]</scope>
    <source>
        <strain evidence="1 2">ATCC 49844</strain>
    </source>
</reference>
<organism evidence="1 2">
    <name type="scientific">Kibdelosporangium philippinense</name>
    <dbReference type="NCBI Taxonomy" id="211113"/>
    <lineage>
        <taxon>Bacteria</taxon>
        <taxon>Bacillati</taxon>
        <taxon>Actinomycetota</taxon>
        <taxon>Actinomycetes</taxon>
        <taxon>Pseudonocardiales</taxon>
        <taxon>Pseudonocardiaceae</taxon>
        <taxon>Kibdelosporangium</taxon>
    </lineage>
</organism>
<dbReference type="Proteomes" id="UP001521150">
    <property type="component" value="Unassembled WGS sequence"/>
</dbReference>
<comment type="caution">
    <text evidence="1">The sequence shown here is derived from an EMBL/GenBank/DDBJ whole genome shotgun (WGS) entry which is preliminary data.</text>
</comment>
<sequence length="93" mass="10405">MSSHRFLYLCDIQGQQYVIAETDYLSGLPGIAADARATFSVDTLGWLILNKQQDKSGQRLLSPEADEMDDDNYNSVVLELFGMRYAVLAARGR</sequence>
<evidence type="ECO:0000313" key="2">
    <source>
        <dbReference type="Proteomes" id="UP001521150"/>
    </source>
</evidence>
<name>A0ABS8ZP99_9PSEU</name>
<dbReference type="EMBL" id="JAJVCN010000004">
    <property type="protein sequence ID" value="MCE7009554.1"/>
    <property type="molecule type" value="Genomic_DNA"/>
</dbReference>
<gene>
    <name evidence="1" type="ORF">LWC34_43115</name>
</gene>
<proteinExistence type="predicted"/>
<dbReference type="RefSeq" id="WP_233731086.1">
    <property type="nucleotide sequence ID" value="NZ_JAJVCN010000004.1"/>
</dbReference>